<evidence type="ECO:0000256" key="6">
    <source>
        <dbReference type="SAM" id="MobiDB-lite"/>
    </source>
</evidence>
<feature type="region of interest" description="Disordered" evidence="6">
    <location>
        <begin position="106"/>
        <end position="128"/>
    </location>
</feature>
<evidence type="ECO:0000256" key="3">
    <source>
        <dbReference type="ARBA" id="ARBA00022801"/>
    </source>
</evidence>
<accession>A0A2T3AS40</accession>
<dbReference type="GO" id="GO:0006369">
    <property type="term" value="P:termination of RNA polymerase II transcription"/>
    <property type="evidence" value="ECO:0007669"/>
    <property type="project" value="TreeGrafter"/>
</dbReference>
<dbReference type="FunCoup" id="A0A2T3AS40">
    <property type="interactions" value="233"/>
</dbReference>
<dbReference type="Proteomes" id="UP000241818">
    <property type="component" value="Unassembled WGS sequence"/>
</dbReference>
<dbReference type="Pfam" id="PF00636">
    <property type="entry name" value="Ribonuclease_3"/>
    <property type="match status" value="1"/>
</dbReference>
<keyword evidence="4 5" id="KW-0694">RNA-binding</keyword>
<dbReference type="SMART" id="SM00358">
    <property type="entry name" value="DSRM"/>
    <property type="match status" value="1"/>
</dbReference>
<evidence type="ECO:0008006" key="11">
    <source>
        <dbReference type="Google" id="ProtNLM"/>
    </source>
</evidence>
<proteinExistence type="predicted"/>
<dbReference type="AlphaFoldDB" id="A0A2T3AS40"/>
<evidence type="ECO:0000256" key="1">
    <source>
        <dbReference type="ARBA" id="ARBA00022722"/>
    </source>
</evidence>
<feature type="compositionally biased region" description="Polar residues" evidence="6">
    <location>
        <begin position="116"/>
        <end position="128"/>
    </location>
</feature>
<dbReference type="PROSITE" id="PS50137">
    <property type="entry name" value="DS_RBD"/>
    <property type="match status" value="1"/>
</dbReference>
<name>A0A2T3AS40_AMORE</name>
<dbReference type="InterPro" id="IPR036389">
    <property type="entry name" value="RNase_III_sf"/>
</dbReference>
<keyword evidence="10" id="KW-1185">Reference proteome</keyword>
<feature type="domain" description="RNase III" evidence="8">
    <location>
        <begin position="160"/>
        <end position="272"/>
    </location>
</feature>
<dbReference type="Pfam" id="PF00035">
    <property type="entry name" value="dsrm"/>
    <property type="match status" value="1"/>
</dbReference>
<dbReference type="InterPro" id="IPR014720">
    <property type="entry name" value="dsRBD_dom"/>
</dbReference>
<dbReference type="GO" id="GO:0004525">
    <property type="term" value="F:ribonuclease III activity"/>
    <property type="evidence" value="ECO:0007669"/>
    <property type="project" value="InterPro"/>
</dbReference>
<dbReference type="PROSITE" id="PS50142">
    <property type="entry name" value="RNASE_3_2"/>
    <property type="match status" value="1"/>
</dbReference>
<dbReference type="GO" id="GO:0003723">
    <property type="term" value="F:RNA binding"/>
    <property type="evidence" value="ECO:0007669"/>
    <property type="project" value="UniProtKB-UniRule"/>
</dbReference>
<evidence type="ECO:0000259" key="7">
    <source>
        <dbReference type="PROSITE" id="PS50137"/>
    </source>
</evidence>
<dbReference type="SUPFAM" id="SSF69065">
    <property type="entry name" value="RNase III domain-like"/>
    <property type="match status" value="1"/>
</dbReference>
<dbReference type="SUPFAM" id="SSF54768">
    <property type="entry name" value="dsRNA-binding domain-like"/>
    <property type="match status" value="1"/>
</dbReference>
<evidence type="ECO:0000256" key="4">
    <source>
        <dbReference type="ARBA" id="ARBA00022884"/>
    </source>
</evidence>
<dbReference type="InParanoid" id="A0A2T3AS40"/>
<protein>
    <recommendedName>
        <fullName evidence="11">RNase III domain-containing protein</fullName>
    </recommendedName>
</protein>
<dbReference type="GeneID" id="36575840"/>
<dbReference type="CDD" id="cd00593">
    <property type="entry name" value="RIBOc"/>
    <property type="match status" value="1"/>
</dbReference>
<dbReference type="PANTHER" id="PTHR11207:SF0">
    <property type="entry name" value="RIBONUCLEASE 3"/>
    <property type="match status" value="1"/>
</dbReference>
<dbReference type="SMART" id="SM00535">
    <property type="entry name" value="RIBOc"/>
    <property type="match status" value="1"/>
</dbReference>
<evidence type="ECO:0000313" key="10">
    <source>
        <dbReference type="Proteomes" id="UP000241818"/>
    </source>
</evidence>
<dbReference type="PANTHER" id="PTHR11207">
    <property type="entry name" value="RIBONUCLEASE III"/>
    <property type="match status" value="1"/>
</dbReference>
<dbReference type="GO" id="GO:0005654">
    <property type="term" value="C:nucleoplasm"/>
    <property type="evidence" value="ECO:0007669"/>
    <property type="project" value="TreeGrafter"/>
</dbReference>
<evidence type="ECO:0000313" key="9">
    <source>
        <dbReference type="EMBL" id="PSS09163.1"/>
    </source>
</evidence>
<dbReference type="Gene3D" id="1.10.1520.10">
    <property type="entry name" value="Ribonuclease III domain"/>
    <property type="match status" value="1"/>
</dbReference>
<feature type="region of interest" description="Disordered" evidence="6">
    <location>
        <begin position="1"/>
        <end position="60"/>
    </location>
</feature>
<dbReference type="Gene3D" id="3.30.160.20">
    <property type="match status" value="1"/>
</dbReference>
<dbReference type="InterPro" id="IPR000999">
    <property type="entry name" value="RNase_III_dom"/>
</dbReference>
<dbReference type="STRING" id="857342.A0A2T3AS40"/>
<organism evidence="9 10">
    <name type="scientific">Amorphotheca resinae ATCC 22711</name>
    <dbReference type="NCBI Taxonomy" id="857342"/>
    <lineage>
        <taxon>Eukaryota</taxon>
        <taxon>Fungi</taxon>
        <taxon>Dikarya</taxon>
        <taxon>Ascomycota</taxon>
        <taxon>Pezizomycotina</taxon>
        <taxon>Leotiomycetes</taxon>
        <taxon>Helotiales</taxon>
        <taxon>Amorphothecaceae</taxon>
        <taxon>Amorphotheca</taxon>
    </lineage>
</organism>
<evidence type="ECO:0000256" key="5">
    <source>
        <dbReference type="PROSITE-ProRule" id="PRU00266"/>
    </source>
</evidence>
<keyword evidence="3" id="KW-0378">Hydrolase</keyword>
<gene>
    <name evidence="9" type="ORF">M430DRAFT_45272</name>
</gene>
<dbReference type="EMBL" id="KZ679017">
    <property type="protein sequence ID" value="PSS09163.1"/>
    <property type="molecule type" value="Genomic_DNA"/>
</dbReference>
<dbReference type="GO" id="GO:0006364">
    <property type="term" value="P:rRNA processing"/>
    <property type="evidence" value="ECO:0007669"/>
    <property type="project" value="TreeGrafter"/>
</dbReference>
<evidence type="ECO:0000259" key="8">
    <source>
        <dbReference type="PROSITE" id="PS50142"/>
    </source>
</evidence>
<dbReference type="RefSeq" id="XP_024717461.1">
    <property type="nucleotide sequence ID" value="XM_024867759.1"/>
</dbReference>
<evidence type="ECO:0000256" key="2">
    <source>
        <dbReference type="ARBA" id="ARBA00022759"/>
    </source>
</evidence>
<feature type="domain" description="DRBM" evidence="7">
    <location>
        <begin position="331"/>
        <end position="407"/>
    </location>
</feature>
<reference evidence="9 10" key="1">
    <citation type="journal article" date="2018" name="New Phytol.">
        <title>Comparative genomics and transcriptomics depict ericoid mycorrhizal fungi as versatile saprotrophs and plant mutualists.</title>
        <authorList>
            <person name="Martino E."/>
            <person name="Morin E."/>
            <person name="Grelet G.A."/>
            <person name="Kuo A."/>
            <person name="Kohler A."/>
            <person name="Daghino S."/>
            <person name="Barry K.W."/>
            <person name="Cichocki N."/>
            <person name="Clum A."/>
            <person name="Dockter R.B."/>
            <person name="Hainaut M."/>
            <person name="Kuo R.C."/>
            <person name="LaButti K."/>
            <person name="Lindahl B.D."/>
            <person name="Lindquist E.A."/>
            <person name="Lipzen A."/>
            <person name="Khouja H.R."/>
            <person name="Magnuson J."/>
            <person name="Murat C."/>
            <person name="Ohm R.A."/>
            <person name="Singer S.W."/>
            <person name="Spatafora J.W."/>
            <person name="Wang M."/>
            <person name="Veneault-Fourrey C."/>
            <person name="Henrissat B."/>
            <person name="Grigoriev I.V."/>
            <person name="Martin F.M."/>
            <person name="Perotto S."/>
        </authorList>
    </citation>
    <scope>NUCLEOTIDE SEQUENCE [LARGE SCALE GENOMIC DNA]</scope>
    <source>
        <strain evidence="9 10">ATCC 22711</strain>
    </source>
</reference>
<keyword evidence="1" id="KW-0540">Nuclease</keyword>
<dbReference type="OrthoDB" id="2392202at2759"/>
<keyword evidence="2" id="KW-0255">Endonuclease</keyword>
<sequence length="437" mass="48613">MQSIFSMHKRKLPEDAYEESEKKKNKRDSPSIPERSNLAESGIAGPIHGNSTDSKASKAPKVAKLMRALDDLLDEKDEMIGLVGEQAFNEALNLRACIQKQGFEPDTSDLRISRESPPNRSSNLPKSMSGYTISPWKSSEIPKTFPPLPKVLDPTLEAAAFIHHGVKGGRVTDLSYERLEWVGDSYIYVASTLLVSQTFPSLLPGKCSQLREKLVKNVTLAGYARQYGFEQRAQLPDAFLGTSAHPAKDAERTKILGDIFEAYVAAVVLSDPEDGLTRATAWLKDLWGMTIQKEILEEEKNGIKIDSPLWRLRGSRGLDEPSASMQQRLFNPKEKLQQTLGARGIKLEYKDVGPQRKDKDSKLTLFTVGVYLSGWGEKDKLLGTGTATGKKDAGMKAAAKALENKKAMKLYTEKKKVFDAQLELERQTLERQQQADT</sequence>
<dbReference type="GO" id="GO:0034475">
    <property type="term" value="P:U4 snRNA 3'-end processing"/>
    <property type="evidence" value="ECO:0007669"/>
    <property type="project" value="TreeGrafter"/>
</dbReference>